<dbReference type="RefSeq" id="WP_013906991.1">
    <property type="nucleotide sequence ID" value="NC_015681.1"/>
</dbReference>
<reference evidence="4 5" key="2">
    <citation type="journal article" date="2012" name="Stand. Genomic Sci.">
        <title>Complete genome sequence of the thermophilic sulfate-reducing ocean bacterium Thermodesulfatator indicus type strain (CIR29812(T)).</title>
        <authorList>
            <person name="Anderson I."/>
            <person name="Saunders E."/>
            <person name="Lapidus A."/>
            <person name="Nolan M."/>
            <person name="Lucas S."/>
            <person name="Tice H."/>
            <person name="Del Rio T.G."/>
            <person name="Cheng J.F."/>
            <person name="Han C."/>
            <person name="Tapia R."/>
            <person name="Goodwin L.A."/>
            <person name="Pitluck S."/>
            <person name="Liolios K."/>
            <person name="Mavromatis K."/>
            <person name="Pagani I."/>
            <person name="Ivanova N."/>
            <person name="Mikhailova N."/>
            <person name="Pati A."/>
            <person name="Chen A."/>
            <person name="Palaniappan K."/>
            <person name="Land M."/>
            <person name="Hauser L."/>
            <person name="Jeffries C.D."/>
            <person name="Chang Y.J."/>
            <person name="Brambilla E.M."/>
            <person name="Rohde M."/>
            <person name="Spring S."/>
            <person name="Goker M."/>
            <person name="Detter J.C."/>
            <person name="Woyke T."/>
            <person name="Bristow J."/>
            <person name="Eisen J.A."/>
            <person name="Markowitz V."/>
            <person name="Hugenholtz P."/>
            <person name="Kyrpides N.C."/>
            <person name="Klenk H.P."/>
        </authorList>
    </citation>
    <scope>NUCLEOTIDE SEQUENCE [LARGE SCALE GENOMIC DNA]</scope>
    <source>
        <strain evidence="5">DSM 15286 / JCM 11887 / CIR29812</strain>
    </source>
</reference>
<protein>
    <submittedName>
        <fullName evidence="4">Response regulator receiver</fullName>
    </submittedName>
</protein>
<dbReference type="HOGENOM" id="CLU_000445_69_17_0"/>
<organism evidence="4 5">
    <name type="scientific">Thermodesulfatator indicus (strain DSM 15286 / JCM 11887 / CIR29812)</name>
    <dbReference type="NCBI Taxonomy" id="667014"/>
    <lineage>
        <taxon>Bacteria</taxon>
        <taxon>Pseudomonadati</taxon>
        <taxon>Thermodesulfobacteriota</taxon>
        <taxon>Thermodesulfobacteria</taxon>
        <taxon>Thermodesulfobacteriales</taxon>
        <taxon>Thermodesulfatatoraceae</taxon>
        <taxon>Thermodesulfatator</taxon>
    </lineage>
</organism>
<dbReference type="PANTHER" id="PTHR44591">
    <property type="entry name" value="STRESS RESPONSE REGULATOR PROTEIN 1"/>
    <property type="match status" value="1"/>
</dbReference>
<dbReference type="KEGG" id="tid:Thein_0363"/>
<comment type="caution">
    <text evidence="2">Lacks conserved residue(s) required for the propagation of feature annotation.</text>
</comment>
<dbReference type="InterPro" id="IPR050595">
    <property type="entry name" value="Bact_response_regulator"/>
</dbReference>
<dbReference type="PaxDb" id="667014-Thein_0363"/>
<proteinExistence type="predicted"/>
<dbReference type="STRING" id="667014.Thein_0363"/>
<dbReference type="eggNOG" id="COG3706">
    <property type="taxonomic scope" value="Bacteria"/>
</dbReference>
<dbReference type="Proteomes" id="UP000006793">
    <property type="component" value="Chromosome"/>
</dbReference>
<dbReference type="EMBL" id="CP002683">
    <property type="protein sequence ID" value="AEH44245.1"/>
    <property type="molecule type" value="Genomic_DNA"/>
</dbReference>
<dbReference type="InParanoid" id="F8AAA9"/>
<dbReference type="PROSITE" id="PS50110">
    <property type="entry name" value="RESPONSE_REGULATORY"/>
    <property type="match status" value="1"/>
</dbReference>
<keyword evidence="1" id="KW-0597">Phosphoprotein</keyword>
<gene>
    <name evidence="4" type="ordered locus">Thein_0363</name>
</gene>
<evidence type="ECO:0000313" key="4">
    <source>
        <dbReference type="EMBL" id="AEH44245.1"/>
    </source>
</evidence>
<feature type="domain" description="Response regulatory" evidence="3">
    <location>
        <begin position="3"/>
        <end position="118"/>
    </location>
</feature>
<dbReference type="SMART" id="SM00448">
    <property type="entry name" value="REC"/>
    <property type="match status" value="1"/>
</dbReference>
<sequence length="121" mass="13719">MKRKVLLGLAEALALDFEKILAEENLNVIKASDGQELLDLAREEKPDLIILERKLPVLDGLSAVLLLKNDPETQNIPVIVVCECRERQEEEATDAGCDAYLTRPLTNDKIKEILNRFYRES</sequence>
<evidence type="ECO:0000259" key="3">
    <source>
        <dbReference type="PROSITE" id="PS50110"/>
    </source>
</evidence>
<reference evidence="5" key="1">
    <citation type="submission" date="2011-04" db="EMBL/GenBank/DDBJ databases">
        <title>The complete genome of Thermodesulfatator indicus DSM 15286.</title>
        <authorList>
            <person name="Lucas S."/>
            <person name="Copeland A."/>
            <person name="Lapidus A."/>
            <person name="Bruce D."/>
            <person name="Goodwin L."/>
            <person name="Pitluck S."/>
            <person name="Peters L."/>
            <person name="Kyrpides N."/>
            <person name="Mavromatis K."/>
            <person name="Pagani I."/>
            <person name="Ivanova N."/>
            <person name="Saunders L."/>
            <person name="Detter J.C."/>
            <person name="Tapia R."/>
            <person name="Han C."/>
            <person name="Land M."/>
            <person name="Hauser L."/>
            <person name="Markowitz V."/>
            <person name="Cheng J.-F."/>
            <person name="Hugenholtz P."/>
            <person name="Woyke T."/>
            <person name="Wu D."/>
            <person name="Spring S."/>
            <person name="Schroeder M."/>
            <person name="Brambilla E."/>
            <person name="Klenk H.-P."/>
            <person name="Eisen J.A."/>
        </authorList>
    </citation>
    <scope>NUCLEOTIDE SEQUENCE [LARGE SCALE GENOMIC DNA]</scope>
    <source>
        <strain evidence="5">DSM 15286 / JCM 11887 / CIR29812</strain>
    </source>
</reference>
<dbReference type="GO" id="GO:0000160">
    <property type="term" value="P:phosphorelay signal transduction system"/>
    <property type="evidence" value="ECO:0007669"/>
    <property type="project" value="InterPro"/>
</dbReference>
<evidence type="ECO:0000256" key="1">
    <source>
        <dbReference type="ARBA" id="ARBA00022553"/>
    </source>
</evidence>
<dbReference type="PANTHER" id="PTHR44591:SF3">
    <property type="entry name" value="RESPONSE REGULATORY DOMAIN-CONTAINING PROTEIN"/>
    <property type="match status" value="1"/>
</dbReference>
<dbReference type="Pfam" id="PF00072">
    <property type="entry name" value="Response_reg"/>
    <property type="match status" value="1"/>
</dbReference>
<dbReference type="OrthoDB" id="9801602at2"/>
<dbReference type="InterPro" id="IPR001789">
    <property type="entry name" value="Sig_transdc_resp-reg_receiver"/>
</dbReference>
<keyword evidence="5" id="KW-1185">Reference proteome</keyword>
<evidence type="ECO:0000313" key="5">
    <source>
        <dbReference type="Proteomes" id="UP000006793"/>
    </source>
</evidence>
<dbReference type="SUPFAM" id="SSF52172">
    <property type="entry name" value="CheY-like"/>
    <property type="match status" value="1"/>
</dbReference>
<accession>F8AAA9</accession>
<dbReference type="Gene3D" id="3.40.50.2300">
    <property type="match status" value="1"/>
</dbReference>
<dbReference type="AlphaFoldDB" id="F8AAA9"/>
<dbReference type="InterPro" id="IPR011006">
    <property type="entry name" value="CheY-like_superfamily"/>
</dbReference>
<evidence type="ECO:0000256" key="2">
    <source>
        <dbReference type="PROSITE-ProRule" id="PRU00169"/>
    </source>
</evidence>
<name>F8AAA9_THEID</name>